<dbReference type="PANTHER" id="PTHR36849:SF1">
    <property type="entry name" value="CYTOPLASMIC PROTEIN"/>
    <property type="match status" value="1"/>
</dbReference>
<accession>A0ABR5IUN6</accession>
<dbReference type="EMBL" id="LGUT01003787">
    <property type="protein sequence ID" value="KOG76232.1"/>
    <property type="molecule type" value="Genomic_DNA"/>
</dbReference>
<proteinExistence type="predicted"/>
<gene>
    <name evidence="1" type="ORF">ADK38_39850</name>
</gene>
<sequence>MARDTNEVRVRRVYDAPAPADGTRVLVDRLWPRGLSKAAAELDEWDKDVAPSDELRRWYGHDPDKFDEFAERYRAELAEEDGERAVRELCERAGSGRLTLLTATKDVERGHVVVLAEVVRKARGART</sequence>
<dbReference type="Pfam" id="PF22752">
    <property type="entry name" value="DUF488-N3i"/>
    <property type="match status" value="1"/>
</dbReference>
<dbReference type="RefSeq" id="WP_030879478.1">
    <property type="nucleotide sequence ID" value="NZ_JBIRHZ010000005.1"/>
</dbReference>
<evidence type="ECO:0008006" key="3">
    <source>
        <dbReference type="Google" id="ProtNLM"/>
    </source>
</evidence>
<reference evidence="1 2" key="1">
    <citation type="submission" date="2015-07" db="EMBL/GenBank/DDBJ databases">
        <authorList>
            <person name="Ju K.-S."/>
            <person name="Doroghazi J.R."/>
            <person name="Metcalf W.W."/>
        </authorList>
    </citation>
    <scope>NUCLEOTIDE SEQUENCE [LARGE SCALE GENOMIC DNA]</scope>
    <source>
        <strain evidence="1 2">NRRL B-3589</strain>
    </source>
</reference>
<evidence type="ECO:0000313" key="1">
    <source>
        <dbReference type="EMBL" id="KOG76232.1"/>
    </source>
</evidence>
<dbReference type="InterPro" id="IPR052552">
    <property type="entry name" value="YeaO-like"/>
</dbReference>
<evidence type="ECO:0000313" key="2">
    <source>
        <dbReference type="Proteomes" id="UP000037020"/>
    </source>
</evidence>
<dbReference type="PANTHER" id="PTHR36849">
    <property type="entry name" value="CYTOPLASMIC PROTEIN-RELATED"/>
    <property type="match status" value="1"/>
</dbReference>
<comment type="caution">
    <text evidence="1">The sequence shown here is derived from an EMBL/GenBank/DDBJ whole genome shotgun (WGS) entry which is preliminary data.</text>
</comment>
<name>A0ABR5IUN6_9ACTN</name>
<organism evidence="1 2">
    <name type="scientific">Streptomyces varsoviensis</name>
    <dbReference type="NCBI Taxonomy" id="67373"/>
    <lineage>
        <taxon>Bacteria</taxon>
        <taxon>Bacillati</taxon>
        <taxon>Actinomycetota</taxon>
        <taxon>Actinomycetes</taxon>
        <taxon>Kitasatosporales</taxon>
        <taxon>Streptomycetaceae</taxon>
        <taxon>Streptomyces</taxon>
    </lineage>
</organism>
<protein>
    <recommendedName>
        <fullName evidence="3">MarR family transcriptional regulator</fullName>
    </recommendedName>
</protein>
<keyword evidence="2" id="KW-1185">Reference proteome</keyword>
<dbReference type="Proteomes" id="UP000037020">
    <property type="component" value="Unassembled WGS sequence"/>
</dbReference>